<keyword evidence="2" id="KW-1185">Reference proteome</keyword>
<dbReference type="InParanoid" id="A0A0C3JGZ4"/>
<sequence length="62" mass="6694">MAGSGSIHSQLLQVTLQVSSRDGCVSLASSSFPTHKGCLVTTRKFEFRSSSAFPVIMKNYVL</sequence>
<dbReference type="Proteomes" id="UP000054217">
    <property type="component" value="Unassembled WGS sequence"/>
</dbReference>
<dbReference type="HOGENOM" id="CLU_2905145_0_0_1"/>
<evidence type="ECO:0000313" key="2">
    <source>
        <dbReference type="Proteomes" id="UP000054217"/>
    </source>
</evidence>
<evidence type="ECO:0000313" key="1">
    <source>
        <dbReference type="EMBL" id="KIN96856.1"/>
    </source>
</evidence>
<organism evidence="1 2">
    <name type="scientific">Pisolithus tinctorius Marx 270</name>
    <dbReference type="NCBI Taxonomy" id="870435"/>
    <lineage>
        <taxon>Eukaryota</taxon>
        <taxon>Fungi</taxon>
        <taxon>Dikarya</taxon>
        <taxon>Basidiomycota</taxon>
        <taxon>Agaricomycotina</taxon>
        <taxon>Agaricomycetes</taxon>
        <taxon>Agaricomycetidae</taxon>
        <taxon>Boletales</taxon>
        <taxon>Sclerodermatineae</taxon>
        <taxon>Pisolithaceae</taxon>
        <taxon>Pisolithus</taxon>
    </lineage>
</organism>
<proteinExistence type="predicted"/>
<accession>A0A0C3JGZ4</accession>
<reference evidence="1 2" key="1">
    <citation type="submission" date="2014-04" db="EMBL/GenBank/DDBJ databases">
        <authorList>
            <consortium name="DOE Joint Genome Institute"/>
            <person name="Kuo A."/>
            <person name="Kohler A."/>
            <person name="Costa M.D."/>
            <person name="Nagy L.G."/>
            <person name="Floudas D."/>
            <person name="Copeland A."/>
            <person name="Barry K.W."/>
            <person name="Cichocki N."/>
            <person name="Veneault-Fourrey C."/>
            <person name="LaButti K."/>
            <person name="Lindquist E.A."/>
            <person name="Lipzen A."/>
            <person name="Lundell T."/>
            <person name="Morin E."/>
            <person name="Murat C."/>
            <person name="Sun H."/>
            <person name="Tunlid A."/>
            <person name="Henrissat B."/>
            <person name="Grigoriev I.V."/>
            <person name="Hibbett D.S."/>
            <person name="Martin F."/>
            <person name="Nordberg H.P."/>
            <person name="Cantor M.N."/>
            <person name="Hua S.X."/>
        </authorList>
    </citation>
    <scope>NUCLEOTIDE SEQUENCE [LARGE SCALE GENOMIC DNA]</scope>
    <source>
        <strain evidence="1 2">Marx 270</strain>
    </source>
</reference>
<dbReference type="EMBL" id="KN832038">
    <property type="protein sequence ID" value="KIN96856.1"/>
    <property type="molecule type" value="Genomic_DNA"/>
</dbReference>
<gene>
    <name evidence="1" type="ORF">M404DRAFT_1006461</name>
</gene>
<protein>
    <submittedName>
        <fullName evidence="1">Uncharacterized protein</fullName>
    </submittedName>
</protein>
<reference evidence="2" key="2">
    <citation type="submission" date="2015-01" db="EMBL/GenBank/DDBJ databases">
        <title>Evolutionary Origins and Diversification of the Mycorrhizal Mutualists.</title>
        <authorList>
            <consortium name="DOE Joint Genome Institute"/>
            <consortium name="Mycorrhizal Genomics Consortium"/>
            <person name="Kohler A."/>
            <person name="Kuo A."/>
            <person name="Nagy L.G."/>
            <person name="Floudas D."/>
            <person name="Copeland A."/>
            <person name="Barry K.W."/>
            <person name="Cichocki N."/>
            <person name="Veneault-Fourrey C."/>
            <person name="LaButti K."/>
            <person name="Lindquist E.A."/>
            <person name="Lipzen A."/>
            <person name="Lundell T."/>
            <person name="Morin E."/>
            <person name="Murat C."/>
            <person name="Riley R."/>
            <person name="Ohm R."/>
            <person name="Sun H."/>
            <person name="Tunlid A."/>
            <person name="Henrissat B."/>
            <person name="Grigoriev I.V."/>
            <person name="Hibbett D.S."/>
            <person name="Martin F."/>
        </authorList>
    </citation>
    <scope>NUCLEOTIDE SEQUENCE [LARGE SCALE GENOMIC DNA]</scope>
    <source>
        <strain evidence="2">Marx 270</strain>
    </source>
</reference>
<name>A0A0C3JGZ4_PISTI</name>
<dbReference type="AlphaFoldDB" id="A0A0C3JGZ4"/>